<dbReference type="PANTHER" id="PTHR34883:SF15">
    <property type="entry name" value="EXTRACELLULAR SERINE-RICH PROTEIN"/>
    <property type="match status" value="1"/>
</dbReference>
<dbReference type="Gene3D" id="2.60.40.420">
    <property type="entry name" value="Cupredoxins - blue copper proteins"/>
    <property type="match status" value="1"/>
</dbReference>
<accession>A0A9W8JLB2</accession>
<dbReference type="CDD" id="cd00920">
    <property type="entry name" value="Cupredoxin"/>
    <property type="match status" value="1"/>
</dbReference>
<protein>
    <recommendedName>
        <fullName evidence="5">Cupredoxin</fullName>
    </recommendedName>
</protein>
<evidence type="ECO:0000256" key="2">
    <source>
        <dbReference type="SAM" id="SignalP"/>
    </source>
</evidence>
<dbReference type="EMBL" id="JANBPK010000708">
    <property type="protein sequence ID" value="KAJ2934949.1"/>
    <property type="molecule type" value="Genomic_DNA"/>
</dbReference>
<organism evidence="3 4">
    <name type="scientific">Candolleomyces eurysporus</name>
    <dbReference type="NCBI Taxonomy" id="2828524"/>
    <lineage>
        <taxon>Eukaryota</taxon>
        <taxon>Fungi</taxon>
        <taxon>Dikarya</taxon>
        <taxon>Basidiomycota</taxon>
        <taxon>Agaricomycotina</taxon>
        <taxon>Agaricomycetes</taxon>
        <taxon>Agaricomycetidae</taxon>
        <taxon>Agaricales</taxon>
        <taxon>Agaricineae</taxon>
        <taxon>Psathyrellaceae</taxon>
        <taxon>Candolleomyces</taxon>
    </lineage>
</organism>
<keyword evidence="2" id="KW-0732">Signal</keyword>
<evidence type="ECO:0000256" key="1">
    <source>
        <dbReference type="SAM" id="MobiDB-lite"/>
    </source>
</evidence>
<sequence>MHFSLALAALVPLAVSAADIPVAVGQGGLTFNPSSVTAAEGDTIVFTFYPKNHTVTQSSFATPCSPLADGEDSGFIPLETTDEPRVVNYVVENATAPLWFYCAQTAPVNHCTGGMVFAINPSAERTFEQFQANARNGGTSGSSTTTGGTNTNTNTNTATRTGTAPASTNTNTAGGAGSGAMELASVGTGAVLALGGLVAGILSM</sequence>
<reference evidence="3" key="1">
    <citation type="submission" date="2022-06" db="EMBL/GenBank/DDBJ databases">
        <title>Genome Sequence of Candolleomyces eurysporus.</title>
        <authorList>
            <person name="Buettner E."/>
        </authorList>
    </citation>
    <scope>NUCLEOTIDE SEQUENCE</scope>
    <source>
        <strain evidence="3">VTCC 930004</strain>
    </source>
</reference>
<keyword evidence="4" id="KW-1185">Reference proteome</keyword>
<dbReference type="InterPro" id="IPR008972">
    <property type="entry name" value="Cupredoxin"/>
</dbReference>
<feature type="signal peptide" evidence="2">
    <location>
        <begin position="1"/>
        <end position="17"/>
    </location>
</feature>
<feature type="region of interest" description="Disordered" evidence="1">
    <location>
        <begin position="134"/>
        <end position="173"/>
    </location>
</feature>
<gene>
    <name evidence="3" type="ORF">H1R20_g2189</name>
</gene>
<dbReference type="PANTHER" id="PTHR34883">
    <property type="entry name" value="SERINE-RICH PROTEIN, PUTATIVE-RELATED-RELATED"/>
    <property type="match status" value="1"/>
</dbReference>
<feature type="chain" id="PRO_5040939756" description="Cupredoxin" evidence="2">
    <location>
        <begin position="18"/>
        <end position="204"/>
    </location>
</feature>
<dbReference type="Proteomes" id="UP001140091">
    <property type="component" value="Unassembled WGS sequence"/>
</dbReference>
<comment type="caution">
    <text evidence="3">The sequence shown here is derived from an EMBL/GenBank/DDBJ whole genome shotgun (WGS) entry which is preliminary data.</text>
</comment>
<dbReference type="SUPFAM" id="SSF49503">
    <property type="entry name" value="Cupredoxins"/>
    <property type="match status" value="1"/>
</dbReference>
<evidence type="ECO:0000313" key="3">
    <source>
        <dbReference type="EMBL" id="KAJ2934949.1"/>
    </source>
</evidence>
<dbReference type="InterPro" id="IPR052953">
    <property type="entry name" value="Ser-rich/MCO-related"/>
</dbReference>
<dbReference type="AlphaFoldDB" id="A0A9W8JLB2"/>
<feature type="non-terminal residue" evidence="3">
    <location>
        <position position="204"/>
    </location>
</feature>
<evidence type="ECO:0000313" key="4">
    <source>
        <dbReference type="Proteomes" id="UP001140091"/>
    </source>
</evidence>
<name>A0A9W8JLB2_9AGAR</name>
<proteinExistence type="predicted"/>
<dbReference type="OrthoDB" id="1921208at2759"/>
<evidence type="ECO:0008006" key="5">
    <source>
        <dbReference type="Google" id="ProtNLM"/>
    </source>
</evidence>